<dbReference type="Proteomes" id="UP000654345">
    <property type="component" value="Unassembled WGS sequence"/>
</dbReference>
<dbReference type="Pfam" id="PF13519">
    <property type="entry name" value="VWA_2"/>
    <property type="match status" value="1"/>
</dbReference>
<feature type="compositionally biased region" description="Low complexity" evidence="1">
    <location>
        <begin position="116"/>
        <end position="143"/>
    </location>
</feature>
<feature type="region of interest" description="Disordered" evidence="1">
    <location>
        <begin position="114"/>
        <end position="173"/>
    </location>
</feature>
<evidence type="ECO:0000259" key="2">
    <source>
        <dbReference type="Pfam" id="PF13519"/>
    </source>
</evidence>
<dbReference type="EMBL" id="BNJG01000004">
    <property type="protein sequence ID" value="GHO60201.1"/>
    <property type="molecule type" value="Genomic_DNA"/>
</dbReference>
<dbReference type="CDD" id="cd00198">
    <property type="entry name" value="vWFA"/>
    <property type="match status" value="1"/>
</dbReference>
<protein>
    <recommendedName>
        <fullName evidence="2">VWFA domain-containing protein</fullName>
    </recommendedName>
</protein>
<dbReference type="InterPro" id="IPR002035">
    <property type="entry name" value="VWF_A"/>
</dbReference>
<proteinExistence type="predicted"/>
<evidence type="ECO:0000313" key="3">
    <source>
        <dbReference type="EMBL" id="GHO60201.1"/>
    </source>
</evidence>
<comment type="caution">
    <text evidence="3">The sequence shown here is derived from an EMBL/GenBank/DDBJ whole genome shotgun (WGS) entry which is preliminary data.</text>
</comment>
<gene>
    <name evidence="3" type="ORF">KSB_86760</name>
</gene>
<dbReference type="InterPro" id="IPR036465">
    <property type="entry name" value="vWFA_dom_sf"/>
</dbReference>
<feature type="domain" description="VWFA" evidence="2">
    <location>
        <begin position="537"/>
        <end position="634"/>
    </location>
</feature>
<name>A0ABQ3V4V0_9CHLR</name>
<dbReference type="SUPFAM" id="SSF53300">
    <property type="entry name" value="vWA-like"/>
    <property type="match status" value="1"/>
</dbReference>
<feature type="compositionally biased region" description="Low complexity" evidence="1">
    <location>
        <begin position="152"/>
        <end position="163"/>
    </location>
</feature>
<sequence length="725" mass="83638">MFQRFIKNRYGYTRWDGSQRIDGLDADDILKALSDDYMENGNLQQALRRLMQDGVRNEDGRQAMGLREIMERLRQNRSEQLNRYNMASGVMDDLREKLEAIKQLEREGIQRRLDAQNGEPQPGQQGQPQPGGENQQPSGQQPSARSGSESPSAESQQGQEGTSGQEGAGGDQLSPEQMRKMLEMIAKRKQEYLEGLPQDIPGQIKQLSEYDFMDDQAREQFQELLASLQQQMMQQYFQGMQQSLQNMTQEDVANLREMIRDLNKMLQERQQGLEPDFDSFMQKHGHYFPGVNSLDDLIEQMQMQQAAMQGIMDNLSPEQRQELQQLMDQLMGDDRIRVDMLELAQNLEAVAPMEQVRTRFPFRGNETLPLNEAMRMMGRLQQMEGLQDQLQEARRLDELGAIDSDKVKELLGDDEYQSIEQLKELMKTLEEAGYIEKKGNRWELTARGIRKIGQKALQDIFNKLKRDGFGRHVSPFRGVGGERTDESKTYQFGDPFLLDLQKTLMNSINRKGAGTPLALQQDDFEVYRTEFMTQSSTVLMIDMSLSMVYNGCQQAAKKVSVALESLIRSQFPRDNLYIVGFSFVAREYKSNELMELSRYDNDRGTNMAHGLMLARQLLARHRGVNKQIIMITDGGPTVWYEERYGGWQFAFPSPYAEQQTLLEVQRCTRDGITINTFMLYDDDWMVAFVNQMAEINRGRTFYADKDNLGEYLLVDYLNSKKKFVS</sequence>
<organism evidence="3 4">
    <name type="scientific">Ktedonobacter robiniae</name>
    <dbReference type="NCBI Taxonomy" id="2778365"/>
    <lineage>
        <taxon>Bacteria</taxon>
        <taxon>Bacillati</taxon>
        <taxon>Chloroflexota</taxon>
        <taxon>Ktedonobacteria</taxon>
        <taxon>Ktedonobacterales</taxon>
        <taxon>Ktedonobacteraceae</taxon>
        <taxon>Ktedonobacter</taxon>
    </lineage>
</organism>
<evidence type="ECO:0000313" key="4">
    <source>
        <dbReference type="Proteomes" id="UP000654345"/>
    </source>
</evidence>
<dbReference type="Gene3D" id="3.40.50.410">
    <property type="entry name" value="von Willebrand factor, type A domain"/>
    <property type="match status" value="1"/>
</dbReference>
<evidence type="ECO:0000256" key="1">
    <source>
        <dbReference type="SAM" id="MobiDB-lite"/>
    </source>
</evidence>
<reference evidence="3 4" key="1">
    <citation type="journal article" date="2021" name="Int. J. Syst. Evol. Microbiol.">
        <title>Reticulibacter mediterranei gen. nov., sp. nov., within the new family Reticulibacteraceae fam. nov., and Ktedonospora formicarum gen. nov., sp. nov., Ktedonobacter robiniae sp. nov., Dictyobacter formicarum sp. nov. and Dictyobacter arantiisoli sp. nov., belonging to the class Ktedonobacteria.</title>
        <authorList>
            <person name="Yabe S."/>
            <person name="Zheng Y."/>
            <person name="Wang C.M."/>
            <person name="Sakai Y."/>
            <person name="Abe K."/>
            <person name="Yokota A."/>
            <person name="Donadio S."/>
            <person name="Cavaletti L."/>
            <person name="Monciardini P."/>
        </authorList>
    </citation>
    <scope>NUCLEOTIDE SEQUENCE [LARGE SCALE GENOMIC DNA]</scope>
    <source>
        <strain evidence="3 4">SOSP1-30</strain>
    </source>
</reference>
<keyword evidence="4" id="KW-1185">Reference proteome</keyword>
<dbReference type="RefSeq" id="WP_201376367.1">
    <property type="nucleotide sequence ID" value="NZ_BNJG01000004.1"/>
</dbReference>
<accession>A0ABQ3V4V0</accession>